<name>A0A154QIX5_9GAMM</name>
<dbReference type="PANTHER" id="PTHR35008:SF8">
    <property type="entry name" value="ALCOHOL DEHYDROGENASE CYTOCHROME C SUBUNIT"/>
    <property type="match status" value="1"/>
</dbReference>
<dbReference type="GO" id="GO:0009055">
    <property type="term" value="F:electron transfer activity"/>
    <property type="evidence" value="ECO:0007669"/>
    <property type="project" value="InterPro"/>
</dbReference>
<sequence>MRRAWKWLGRLGAVVLVLLVAVALSAYVLSERRMAKVYRIDPPVPAVPTDAAAVERGSHLAAIRGCKDCHGADLGGATFIDNPLFARLSGPNLTPAGPGGKLTDVDRVRAIRHGVAPDGRSLLFMPAQEFSHLGDEDLGDLLAYLHSVPAVERTPPANRVGPLGRVLFVAGKVPLLPAEIVDHAVQHGEPPPAGPTAAYGAYLATACAGCHGKGFSGGHIPGTPPDWPDAANLTPDPSGLASWGEADLKKALREGVTPGGRALKTDYMPVRVTRFLTDEEVGALYAYLRSVPPRPSGQH</sequence>
<keyword evidence="3 4" id="KW-0408">Iron</keyword>
<evidence type="ECO:0000259" key="5">
    <source>
        <dbReference type="PROSITE" id="PS51007"/>
    </source>
</evidence>
<comment type="caution">
    <text evidence="6">The sequence shown here is derived from an EMBL/GenBank/DDBJ whole genome shotgun (WGS) entry which is preliminary data.</text>
</comment>
<proteinExistence type="predicted"/>
<dbReference type="EMBL" id="LVJS01000033">
    <property type="protein sequence ID" value="KZC24080.1"/>
    <property type="molecule type" value="Genomic_DNA"/>
</dbReference>
<reference evidence="6 7" key="1">
    <citation type="journal article" date="2016" name="MBio">
        <title>Lateral Gene Transfer in a Heavy Metal-Contaminated-Groundwater Microbial Community.</title>
        <authorList>
            <person name="Hemme C.L."/>
            <person name="Green S.J."/>
            <person name="Rishishwar L."/>
            <person name="Prakash O."/>
            <person name="Pettenato A."/>
            <person name="Chakraborty R."/>
            <person name="Deutschbauer A.M."/>
            <person name="Van Nostrand J.D."/>
            <person name="Wu L."/>
            <person name="He Z."/>
            <person name="Jordan I.K."/>
            <person name="Hazen T.C."/>
            <person name="Arkin A.P."/>
            <person name="Kostka J.E."/>
            <person name="Zhou J."/>
        </authorList>
    </citation>
    <scope>NUCLEOTIDE SEQUENCE [LARGE SCALE GENOMIC DNA]</scope>
    <source>
        <strain evidence="6 7">FW104-T7</strain>
    </source>
</reference>
<evidence type="ECO:0000256" key="3">
    <source>
        <dbReference type="ARBA" id="ARBA00023004"/>
    </source>
</evidence>
<evidence type="ECO:0000313" key="7">
    <source>
        <dbReference type="Proteomes" id="UP000076131"/>
    </source>
</evidence>
<dbReference type="InterPro" id="IPR051459">
    <property type="entry name" value="Cytochrome_c-type_DH"/>
</dbReference>
<dbReference type="PANTHER" id="PTHR35008">
    <property type="entry name" value="BLL4482 PROTEIN-RELATED"/>
    <property type="match status" value="1"/>
</dbReference>
<dbReference type="eggNOG" id="COG2010">
    <property type="taxonomic scope" value="Bacteria"/>
</dbReference>
<dbReference type="SUPFAM" id="SSF46626">
    <property type="entry name" value="Cytochrome c"/>
    <property type="match status" value="2"/>
</dbReference>
<dbReference type="Proteomes" id="UP000076131">
    <property type="component" value="Unassembled WGS sequence"/>
</dbReference>
<keyword evidence="7" id="KW-1185">Reference proteome</keyword>
<dbReference type="PROSITE" id="PS51007">
    <property type="entry name" value="CYTC"/>
    <property type="match status" value="2"/>
</dbReference>
<dbReference type="GO" id="GO:0046872">
    <property type="term" value="F:metal ion binding"/>
    <property type="evidence" value="ECO:0007669"/>
    <property type="project" value="UniProtKB-KW"/>
</dbReference>
<dbReference type="STRING" id="416169.RHOFW104T7_10175"/>
<evidence type="ECO:0000256" key="4">
    <source>
        <dbReference type="PROSITE-ProRule" id="PRU00433"/>
    </source>
</evidence>
<evidence type="ECO:0000256" key="1">
    <source>
        <dbReference type="ARBA" id="ARBA00022617"/>
    </source>
</evidence>
<dbReference type="InterPro" id="IPR036909">
    <property type="entry name" value="Cyt_c-like_dom_sf"/>
</dbReference>
<feature type="domain" description="Cytochrome c" evidence="5">
    <location>
        <begin position="195"/>
        <end position="292"/>
    </location>
</feature>
<keyword evidence="2 4" id="KW-0479">Metal-binding</keyword>
<accession>A0A154QIX5</accession>
<keyword evidence="1 4" id="KW-0349">Heme</keyword>
<dbReference type="Gene3D" id="1.10.760.10">
    <property type="entry name" value="Cytochrome c-like domain"/>
    <property type="match status" value="2"/>
</dbReference>
<dbReference type="InterPro" id="IPR009056">
    <property type="entry name" value="Cyt_c-like_dom"/>
</dbReference>
<protein>
    <recommendedName>
        <fullName evidence="5">Cytochrome c domain-containing protein</fullName>
    </recommendedName>
</protein>
<dbReference type="GO" id="GO:0020037">
    <property type="term" value="F:heme binding"/>
    <property type="evidence" value="ECO:0007669"/>
    <property type="project" value="InterPro"/>
</dbReference>
<evidence type="ECO:0000256" key="2">
    <source>
        <dbReference type="ARBA" id="ARBA00022723"/>
    </source>
</evidence>
<dbReference type="Pfam" id="PF00034">
    <property type="entry name" value="Cytochrom_C"/>
    <property type="match status" value="2"/>
</dbReference>
<dbReference type="AlphaFoldDB" id="A0A154QIX5"/>
<dbReference type="RefSeq" id="WP_008439574.1">
    <property type="nucleotide sequence ID" value="NZ_LVJS01000033.1"/>
</dbReference>
<feature type="domain" description="Cytochrome c" evidence="5">
    <location>
        <begin position="52"/>
        <end position="149"/>
    </location>
</feature>
<organism evidence="6 7">
    <name type="scientific">Rhodanobacter thiooxydans</name>
    <dbReference type="NCBI Taxonomy" id="416169"/>
    <lineage>
        <taxon>Bacteria</taxon>
        <taxon>Pseudomonadati</taxon>
        <taxon>Pseudomonadota</taxon>
        <taxon>Gammaproteobacteria</taxon>
        <taxon>Lysobacterales</taxon>
        <taxon>Rhodanobacteraceae</taxon>
        <taxon>Rhodanobacter</taxon>
    </lineage>
</organism>
<gene>
    <name evidence="6" type="ORF">RHOFW104T7_10175</name>
</gene>
<evidence type="ECO:0000313" key="6">
    <source>
        <dbReference type="EMBL" id="KZC24080.1"/>
    </source>
</evidence>